<dbReference type="AlphaFoldDB" id="A0A7J3VSK8"/>
<accession>A0A7J3VSK8</accession>
<protein>
    <recommendedName>
        <fullName evidence="3">DUF4352 domain-containing protein</fullName>
    </recommendedName>
</protein>
<keyword evidence="1" id="KW-1133">Transmembrane helix</keyword>
<name>A0A7J3VSK8_CALS0</name>
<dbReference type="EMBL" id="DRXH01000064">
    <property type="protein sequence ID" value="HHM44029.1"/>
    <property type="molecule type" value="Genomic_DNA"/>
</dbReference>
<keyword evidence="1" id="KW-0472">Membrane</keyword>
<feature type="transmembrane region" description="Helical" evidence="1">
    <location>
        <begin position="20"/>
        <end position="43"/>
    </location>
</feature>
<keyword evidence="1" id="KW-0812">Transmembrane</keyword>
<evidence type="ECO:0000256" key="1">
    <source>
        <dbReference type="SAM" id="Phobius"/>
    </source>
</evidence>
<comment type="caution">
    <text evidence="2">The sequence shown here is derived from an EMBL/GenBank/DDBJ whole genome shotgun (WGS) entry which is preliminary data.</text>
</comment>
<evidence type="ECO:0008006" key="3">
    <source>
        <dbReference type="Google" id="ProtNLM"/>
    </source>
</evidence>
<proteinExistence type="predicted"/>
<gene>
    <name evidence="2" type="ORF">ENM31_01850</name>
</gene>
<reference evidence="2" key="1">
    <citation type="journal article" date="2020" name="mSystems">
        <title>Genome- and Community-Level Interaction Insights into Carbon Utilization and Element Cycling Functions of Hydrothermarchaeota in Hydrothermal Sediment.</title>
        <authorList>
            <person name="Zhou Z."/>
            <person name="Liu Y."/>
            <person name="Xu W."/>
            <person name="Pan J."/>
            <person name="Luo Z.H."/>
            <person name="Li M."/>
        </authorList>
    </citation>
    <scope>NUCLEOTIDE SEQUENCE [LARGE SCALE GENOMIC DNA]</scope>
    <source>
        <strain evidence="2">SpSt-1074</strain>
    </source>
</reference>
<organism evidence="2">
    <name type="scientific">Caldiarchaeum subterraneum</name>
    <dbReference type="NCBI Taxonomy" id="311458"/>
    <lineage>
        <taxon>Archaea</taxon>
        <taxon>Nitrososphaerota</taxon>
        <taxon>Candidatus Caldarchaeales</taxon>
        <taxon>Candidatus Caldarchaeaceae</taxon>
        <taxon>Candidatus Caldarchaeum</taxon>
    </lineage>
</organism>
<evidence type="ECO:0000313" key="2">
    <source>
        <dbReference type="EMBL" id="HHM44029.1"/>
    </source>
</evidence>
<sequence length="156" mass="15549">METRKTPTPFFSRKSRLGLSGTVVALILVIIGVSLALLVGSIVGGQLGGWARKEGIVIEDATATLVGSLSSPQLCVTVQVKNTGGSQVTGLTASTSPVSVTLTFTGTSVNPGSSISANGCVGVAAGSVGRGDMLTIRVTGNVPGGSTSHQRSVPIV</sequence>